<evidence type="ECO:0000259" key="2">
    <source>
        <dbReference type="Pfam" id="PF02517"/>
    </source>
</evidence>
<evidence type="ECO:0000256" key="1">
    <source>
        <dbReference type="SAM" id="Phobius"/>
    </source>
</evidence>
<evidence type="ECO:0000313" key="4">
    <source>
        <dbReference type="Proteomes" id="UP001139179"/>
    </source>
</evidence>
<dbReference type="AlphaFoldDB" id="A0A9X2DPC8"/>
<feature type="transmembrane region" description="Helical" evidence="1">
    <location>
        <begin position="54"/>
        <end position="74"/>
    </location>
</feature>
<dbReference type="InterPro" id="IPR003675">
    <property type="entry name" value="Rce1/LyrA-like_dom"/>
</dbReference>
<comment type="caution">
    <text evidence="3">The sequence shown here is derived from an EMBL/GenBank/DDBJ whole genome shotgun (WGS) entry which is preliminary data.</text>
</comment>
<evidence type="ECO:0000313" key="3">
    <source>
        <dbReference type="EMBL" id="MCM3713640.1"/>
    </source>
</evidence>
<gene>
    <name evidence="3" type="ORF">M3202_06050</name>
</gene>
<keyword evidence="3" id="KW-0645">Protease</keyword>
<dbReference type="GO" id="GO:0004175">
    <property type="term" value="F:endopeptidase activity"/>
    <property type="evidence" value="ECO:0007669"/>
    <property type="project" value="UniProtKB-ARBA"/>
</dbReference>
<keyword evidence="1" id="KW-0812">Transmembrane</keyword>
<keyword evidence="4" id="KW-1185">Reference proteome</keyword>
<feature type="domain" description="CAAX prenyl protease 2/Lysostaphin resistance protein A-like" evidence="2">
    <location>
        <begin position="98"/>
        <end position="180"/>
    </location>
</feature>
<proteinExistence type="predicted"/>
<protein>
    <submittedName>
        <fullName evidence="3">CPBP family intramembrane metalloprotease</fullName>
    </submittedName>
</protein>
<sequence>MTSQKEILASLTDKQLLIQVYVTQGLLLGLSFVIGFFVFDNWEAFWALFQNELFPIVLIGGGLALAVIMLDVMLERLLPAEWVDDGGLNERLFRSLTTPRLLLVCATVAVAEEIFFRGVLQTAFGLVAASLLFAVVHVRYLPKPWLFGQVIAVSFLLGLTFEWTGNLLITIFAHFLIDVVVGMLIRARAQKDMREVKEV</sequence>
<accession>A0A9X2DPC8</accession>
<organism evidence="3 4">
    <name type="scientific">Halalkalibacter oceani</name>
    <dbReference type="NCBI Taxonomy" id="1653776"/>
    <lineage>
        <taxon>Bacteria</taxon>
        <taxon>Bacillati</taxon>
        <taxon>Bacillota</taxon>
        <taxon>Bacilli</taxon>
        <taxon>Bacillales</taxon>
        <taxon>Bacillaceae</taxon>
        <taxon>Halalkalibacter</taxon>
    </lineage>
</organism>
<keyword evidence="1" id="KW-1133">Transmembrane helix</keyword>
<feature type="transmembrane region" description="Helical" evidence="1">
    <location>
        <begin position="118"/>
        <end position="138"/>
    </location>
</feature>
<dbReference type="EMBL" id="JAMBOL010000003">
    <property type="protein sequence ID" value="MCM3713640.1"/>
    <property type="molecule type" value="Genomic_DNA"/>
</dbReference>
<dbReference type="GO" id="GO:0080120">
    <property type="term" value="P:CAAX-box protein maturation"/>
    <property type="evidence" value="ECO:0007669"/>
    <property type="project" value="UniProtKB-ARBA"/>
</dbReference>
<dbReference type="Proteomes" id="UP001139179">
    <property type="component" value="Unassembled WGS sequence"/>
</dbReference>
<keyword evidence="1" id="KW-0472">Membrane</keyword>
<feature type="transmembrane region" description="Helical" evidence="1">
    <location>
        <begin position="20"/>
        <end position="39"/>
    </location>
</feature>
<reference evidence="3" key="1">
    <citation type="submission" date="2022-05" db="EMBL/GenBank/DDBJ databases">
        <title>Comparative Genomics of Spacecraft Associated Microbes.</title>
        <authorList>
            <person name="Tran M.T."/>
            <person name="Wright A."/>
            <person name="Seuylemezian A."/>
            <person name="Eisen J."/>
            <person name="Coil D."/>
        </authorList>
    </citation>
    <scope>NUCLEOTIDE SEQUENCE</scope>
    <source>
        <strain evidence="3">214.1.1</strain>
    </source>
</reference>
<keyword evidence="3" id="KW-0482">Metalloprotease</keyword>
<dbReference type="Pfam" id="PF02517">
    <property type="entry name" value="Rce1-like"/>
    <property type="match status" value="1"/>
</dbReference>
<keyword evidence="3" id="KW-0378">Hydrolase</keyword>
<dbReference type="GO" id="GO:0008237">
    <property type="term" value="F:metallopeptidase activity"/>
    <property type="evidence" value="ECO:0007669"/>
    <property type="project" value="UniProtKB-KW"/>
</dbReference>
<dbReference type="RefSeq" id="WP_251222444.1">
    <property type="nucleotide sequence ID" value="NZ_JAMBOL010000003.1"/>
</dbReference>
<name>A0A9X2DPC8_9BACI</name>
<feature type="transmembrane region" description="Helical" evidence="1">
    <location>
        <begin position="167"/>
        <end position="185"/>
    </location>
</feature>